<accession>A0A3Q9JL32</accession>
<feature type="binding site" evidence="1">
    <location>
        <begin position="120"/>
        <end position="126"/>
    </location>
    <ligand>
        <name>(6S)-NADPHX</name>
        <dbReference type="ChEBI" id="CHEBI:64076"/>
    </ligand>
</feature>
<keyword evidence="1" id="KW-0630">Potassium</keyword>
<feature type="binding site" evidence="1">
    <location>
        <position position="55"/>
    </location>
    <ligand>
        <name>K(+)</name>
        <dbReference type="ChEBI" id="CHEBI:29103"/>
    </ligand>
</feature>
<evidence type="ECO:0000259" key="2">
    <source>
        <dbReference type="PROSITE" id="PS51385"/>
    </source>
</evidence>
<comment type="caution">
    <text evidence="1">Lacks conserved residue(s) required for the propagation of feature annotation.</text>
</comment>
<dbReference type="NCBIfam" id="TIGR00197">
    <property type="entry name" value="yjeF_nterm"/>
    <property type="match status" value="1"/>
</dbReference>
<feature type="binding site" evidence="1">
    <location>
        <position position="116"/>
    </location>
    <ligand>
        <name>K(+)</name>
        <dbReference type="ChEBI" id="CHEBI:29103"/>
    </ligand>
</feature>
<keyword evidence="1" id="KW-0521">NADP</keyword>
<dbReference type="EC" id="5.1.99.6" evidence="1"/>
<feature type="binding site" evidence="1">
    <location>
        <position position="152"/>
    </location>
    <ligand>
        <name>K(+)</name>
        <dbReference type="ChEBI" id="CHEBI:29103"/>
    </ligand>
</feature>
<dbReference type="RefSeq" id="WP_127164686.1">
    <property type="nucleotide sequence ID" value="NZ_CP029822.1"/>
</dbReference>
<dbReference type="GO" id="GO:0046872">
    <property type="term" value="F:metal ion binding"/>
    <property type="evidence" value="ECO:0007669"/>
    <property type="project" value="UniProtKB-KW"/>
</dbReference>
<evidence type="ECO:0000313" key="3">
    <source>
        <dbReference type="EMBL" id="AZS52028.1"/>
    </source>
</evidence>
<dbReference type="Proteomes" id="UP000273143">
    <property type="component" value="Chromosome"/>
</dbReference>
<comment type="catalytic activity">
    <reaction evidence="1">
        <text>(6R)-NADHX = (6S)-NADHX</text>
        <dbReference type="Rhea" id="RHEA:32215"/>
        <dbReference type="ChEBI" id="CHEBI:64074"/>
        <dbReference type="ChEBI" id="CHEBI:64075"/>
        <dbReference type="EC" id="5.1.99.6"/>
    </reaction>
</comment>
<proteinExistence type="inferred from homology"/>
<feature type="domain" description="YjeF N-terminal" evidence="2">
    <location>
        <begin position="10"/>
        <end position="206"/>
    </location>
</feature>
<dbReference type="HAMAP" id="MF_01966">
    <property type="entry name" value="NADHX_epimerase"/>
    <property type="match status" value="1"/>
</dbReference>
<dbReference type="Pfam" id="PF03853">
    <property type="entry name" value="YjeF_N"/>
    <property type="match status" value="1"/>
</dbReference>
<dbReference type="AlphaFoldDB" id="A0A3Q9JL32"/>
<protein>
    <recommendedName>
        <fullName evidence="1">NAD(P)H-hydrate epimerase</fullName>
        <ecNumber evidence="1">5.1.99.6</ecNumber>
    </recommendedName>
    <alternativeName>
        <fullName evidence="1">NAD(P)HX epimerase</fullName>
    </alternativeName>
</protein>
<sequence length="206" mass="22311">MLPLYTLTQLRQIEQKAEQAGIDLMQRAARSIADRVTQHYSQQDTILIAVGTGNNGGDALWAALNLDARDYQVILFIPQPVKSSAALNALTFCKANHLLDINSLTQLTTRPSLIVDGLFGIGLNRSLSEEWQAIIQQLNNLNTPTLAIDTPSGLDAYTGEVYGATIKATATLTFLSDKPALHCDKGLALAGETIVDTLDLPKNLRP</sequence>
<evidence type="ECO:0000256" key="1">
    <source>
        <dbReference type="HAMAP-Rule" id="MF_01966"/>
    </source>
</evidence>
<comment type="cofactor">
    <cofactor evidence="1">
        <name>K(+)</name>
        <dbReference type="ChEBI" id="CHEBI:29103"/>
    </cofactor>
    <text evidence="1">Binds 1 potassium ion per subunit.</text>
</comment>
<dbReference type="GO" id="GO:0052856">
    <property type="term" value="F:NAD(P)HX epimerase activity"/>
    <property type="evidence" value="ECO:0007669"/>
    <property type="project" value="UniProtKB-UniRule"/>
</dbReference>
<comment type="function">
    <text evidence="1">Catalyzes the epimerization of the S- and R-forms of NAD(P)HX, a damaged form of NAD(P)H that is a result of enzymatic or heat-dependent hydration. This is a prerequisite for the S-specific NAD(P)H-hydrate dehydratase to allow the repair of both epimers of NAD(P)HX.</text>
</comment>
<keyword evidence="1" id="KW-0547">Nucleotide-binding</keyword>
<feature type="binding site" evidence="1">
    <location>
        <begin position="54"/>
        <end position="58"/>
    </location>
    <ligand>
        <name>(6S)-NADPHX</name>
        <dbReference type="ChEBI" id="CHEBI:64076"/>
    </ligand>
</feature>
<dbReference type="KEGG" id="emo:DM558_15160"/>
<gene>
    <name evidence="1" type="primary">nnrE</name>
    <name evidence="3" type="ORF">DM558_15160</name>
</gene>
<dbReference type="SUPFAM" id="SSF64153">
    <property type="entry name" value="YjeF N-terminal domain-like"/>
    <property type="match status" value="1"/>
</dbReference>
<dbReference type="PROSITE" id="PS51385">
    <property type="entry name" value="YJEF_N"/>
    <property type="match status" value="1"/>
</dbReference>
<evidence type="ECO:0000313" key="4">
    <source>
        <dbReference type="Proteomes" id="UP000273143"/>
    </source>
</evidence>
<comment type="similarity">
    <text evidence="1">Belongs to the NnrE/AIBP family.</text>
</comment>
<dbReference type="InterPro" id="IPR004443">
    <property type="entry name" value="YjeF_N_dom"/>
</dbReference>
<keyword evidence="1 3" id="KW-0413">Isomerase</keyword>
<dbReference type="Gene3D" id="3.40.50.10260">
    <property type="entry name" value="YjeF N-terminal domain"/>
    <property type="match status" value="1"/>
</dbReference>
<dbReference type="EMBL" id="CP029822">
    <property type="protein sequence ID" value="AZS52028.1"/>
    <property type="molecule type" value="Genomic_DNA"/>
</dbReference>
<organism evidence="3 4">
    <name type="scientific">Entomomonas moraniae</name>
    <dbReference type="NCBI Taxonomy" id="2213226"/>
    <lineage>
        <taxon>Bacteria</taxon>
        <taxon>Pseudomonadati</taxon>
        <taxon>Pseudomonadota</taxon>
        <taxon>Gammaproteobacteria</taxon>
        <taxon>Pseudomonadales</taxon>
        <taxon>Pseudomonadaceae</taxon>
        <taxon>Entomomonas</taxon>
    </lineage>
</organism>
<keyword evidence="1" id="KW-0479">Metal-binding</keyword>
<name>A0A3Q9JL32_9GAMM</name>
<reference evidence="4" key="1">
    <citation type="submission" date="2018-06" db="EMBL/GenBank/DDBJ databases">
        <title>Complete genome of Pseudomonas insecticola strain QZS01.</title>
        <authorList>
            <person name="Wang J."/>
            <person name="Su Q."/>
        </authorList>
    </citation>
    <scope>NUCLEOTIDE SEQUENCE [LARGE SCALE GENOMIC DNA]</scope>
    <source>
        <strain evidence="4">QZS01</strain>
    </source>
</reference>
<dbReference type="GO" id="GO:0000166">
    <property type="term" value="F:nucleotide binding"/>
    <property type="evidence" value="ECO:0007669"/>
    <property type="project" value="UniProtKB-KW"/>
</dbReference>
<keyword evidence="4" id="KW-1185">Reference proteome</keyword>
<keyword evidence="1" id="KW-0520">NAD</keyword>
<comment type="catalytic activity">
    <reaction evidence="1">
        <text>(6R)-NADPHX = (6S)-NADPHX</text>
        <dbReference type="Rhea" id="RHEA:32227"/>
        <dbReference type="ChEBI" id="CHEBI:64076"/>
        <dbReference type="ChEBI" id="CHEBI:64077"/>
        <dbReference type="EC" id="5.1.99.6"/>
    </reaction>
</comment>
<dbReference type="InterPro" id="IPR036652">
    <property type="entry name" value="YjeF_N_dom_sf"/>
</dbReference>
<feature type="binding site" evidence="1">
    <location>
        <position position="149"/>
    </location>
    <ligand>
        <name>(6S)-NADPHX</name>
        <dbReference type="ChEBI" id="CHEBI:64076"/>
    </ligand>
</feature>